<dbReference type="GO" id="GO:0000428">
    <property type="term" value="C:DNA-directed RNA polymerase complex"/>
    <property type="evidence" value="ECO:0007669"/>
    <property type="project" value="UniProtKB-KW"/>
</dbReference>
<keyword evidence="6" id="KW-0479">Metal-binding</keyword>
<dbReference type="InterPro" id="IPR044893">
    <property type="entry name" value="RNA_pol_Rpb1_clamp_domain"/>
</dbReference>
<dbReference type="Gene3D" id="3.30.1490.180">
    <property type="entry name" value="RNA polymerase ii"/>
    <property type="match status" value="1"/>
</dbReference>
<dbReference type="GO" id="GO:0046872">
    <property type="term" value="F:metal ion binding"/>
    <property type="evidence" value="ECO:0007669"/>
    <property type="project" value="UniProtKB-KW"/>
</dbReference>
<dbReference type="Gene3D" id="4.10.860.120">
    <property type="entry name" value="RNA polymerase II, clamp domain"/>
    <property type="match status" value="1"/>
</dbReference>
<dbReference type="PANTHER" id="PTHR48446:SF1">
    <property type="entry name" value="DNA-DIRECTED RNA POLYMERASE SUBUNIT BETA' N-TERMINAL SECTION"/>
    <property type="match status" value="1"/>
</dbReference>
<dbReference type="FunFam" id="2.40.40.20:FF:000019">
    <property type="entry name" value="DNA-directed RNA polymerase II subunit RPB1"/>
    <property type="match status" value="1"/>
</dbReference>
<evidence type="ECO:0000256" key="9">
    <source>
        <dbReference type="ARBA" id="ARBA00023163"/>
    </source>
</evidence>
<sequence>MNQNVTFVDTQTLLPHKISEIHYGVLSGDDVHRLSVMPCRRVMGLKDFGVNDRRLGVCDRTGLCATCGLKSIDCVGHSGHVDLALPVFHLGYFTTVLRICRTICKQCSRVLLTDEEIAYHKRRFLSPKLEALQRAALAKAVQEDAYKTSQCPHCGAVNGAVRKARPLRIVHEAHVTTRKVVQVSEDIRNAQLAYAAACNREVEVFKENAYDFLDPVRIRALFLAILPQEICILGLAPGVYPDDLLVQSMLIPPVCVRPSGPSNTGSGTREDDLTLQYNDVIGTSDMLADGSLDPVKHAETWDLLQVRAARLLDSALPGFPPHMRTGEGKSFAQRLKGKHGRFRGNLSGKRVDFSGRSVISPDPNLAVDELAIPLRVAKVLTYPQRVFAHNIDLMRRLVRNGPTCHPGAVTVTFTKEGSRKGLHHDREAIAAKLSIGDIVERHVMNGDLMLFNRQPSLHRISMMCHKARVLPHRTLRFNECCCAPYNADFDGDEMNIHLVQNEEARAEALTLMLTAKNIITAKNGEPIIACTQDFLTASYLVTSRDVFFDRAQFCQCVSHWLKSDMFDLPLPVIWKPVELWTGKQIYDVIICPRRGGGPSNATVSGDPVLSLEATTKFYTGKGRHACKDEGYVAFMNSRLIAGRLDKKLLGGGAKDGLFARLFASSGSEHAAVCMNRIACFTSRWLMNYGFSLGLGDVFPTPSLEQKKSGVLEASFSVCADLIYQAQSGRLDPIPGMTVKQSLEARLNGELSTVRDTCGNEAVRVLTATNAPLIMALSGSKGSTLNIAQMMACVGQQTVAGKRIQNAFIDRSLPHFPRFAEHPAARGFVANSFFSSLVPTEFFFHTMAGREGLVDTAVKTAETGYIYRRLMKAMEDLSVQYDNTVRNSKGDIIQMRFGEDMLDPMLMEGPNGTPLNLPAEWLCVVNTVSAGPKETSLSPEEVGRFVEKQLESRQFRGVISARFQEDLKKFIASKVQDQRKTREALGLGKENEDVSSALESWQSEVLPLTVRVLDAFLAHCARKYKRKICEPGTPCGAIAAQSVGEPSTQMTLRTFHFAGVASMSITQGVPRLVEIINANRSISTPIIYAPLTKSDSHLFALDVKAQIERVLLKEITLEMVEVVVPGQVYIQIRLNRRLMQDLQLTLDAVGVRQQILAFAAKPMSALKNLKDRHIYVRNKDTLEVMPYETDRQKILFNIQQLLVILPDIVVCGIAGIKRAVIAKKQLPKSSGVTCEIIAEGAELRKSSVASQASNVRVIAKKLLPKSSGVTCEIIAEGAELRKIMNLAGVEGRRTSCNHIAVIEQVLGIEAARATIVAEIQSIMKAYSLSIDIRHVYLLADVMTHRGVVLGITRYGIQKMNNGVLTMASFERTTEHLYNAALLQRRDAKLSVSENIIVGNPVPLGTNAFTLLQARAAGGGSGAVKAPSMTTKRRFRPLASDGAFHLDFLAQ</sequence>
<evidence type="ECO:0000313" key="14">
    <source>
        <dbReference type="EMBL" id="CUI14455.1"/>
    </source>
</evidence>
<dbReference type="Gene3D" id="1.10.150.390">
    <property type="match status" value="1"/>
</dbReference>
<evidence type="ECO:0000313" key="15">
    <source>
        <dbReference type="Proteomes" id="UP000051952"/>
    </source>
</evidence>
<dbReference type="CDD" id="cd02583">
    <property type="entry name" value="RNAP_III_RPC1_N"/>
    <property type="match status" value="1"/>
</dbReference>
<dbReference type="InterPro" id="IPR015700">
    <property type="entry name" value="RPC1"/>
</dbReference>
<keyword evidence="5 12" id="KW-0548">Nucleotidyltransferase</keyword>
<dbReference type="Gene3D" id="6.10.250.2940">
    <property type="match status" value="1"/>
</dbReference>
<dbReference type="GO" id="GO:0005634">
    <property type="term" value="C:nucleus"/>
    <property type="evidence" value="ECO:0007669"/>
    <property type="project" value="UniProtKB-SubCell"/>
</dbReference>
<evidence type="ECO:0000256" key="11">
    <source>
        <dbReference type="ARBA" id="ARBA00048552"/>
    </source>
</evidence>
<comment type="function">
    <text evidence="12">DNA-dependent RNA polymerase catalyzes the transcription of DNA into RNA using the four ribonucleoside triphosphates as substrates.</text>
</comment>
<dbReference type="Pfam" id="PF05000">
    <property type="entry name" value="RNA_pol_Rpb1_4"/>
    <property type="match status" value="1"/>
</dbReference>
<keyword evidence="3 12" id="KW-0240">DNA-directed RNA polymerase</keyword>
<dbReference type="InterPro" id="IPR038120">
    <property type="entry name" value="Rpb1_funnel_sf"/>
</dbReference>
<dbReference type="Gene3D" id="1.10.132.30">
    <property type="match status" value="1"/>
</dbReference>
<feature type="domain" description="RNA polymerase N-terminal" evidence="13">
    <location>
        <begin position="242"/>
        <end position="542"/>
    </location>
</feature>
<dbReference type="GO" id="GO:0003677">
    <property type="term" value="F:DNA binding"/>
    <property type="evidence" value="ECO:0007669"/>
    <property type="project" value="InterPro"/>
</dbReference>
<evidence type="ECO:0000259" key="13">
    <source>
        <dbReference type="SMART" id="SM00663"/>
    </source>
</evidence>
<dbReference type="Gene3D" id="2.40.40.20">
    <property type="match status" value="1"/>
</dbReference>
<dbReference type="Pfam" id="PF04998">
    <property type="entry name" value="RNA_pol_Rpb1_5"/>
    <property type="match status" value="1"/>
</dbReference>
<evidence type="ECO:0000256" key="2">
    <source>
        <dbReference type="ARBA" id="ARBA00006460"/>
    </source>
</evidence>
<dbReference type="Proteomes" id="UP000051952">
    <property type="component" value="Unassembled WGS sequence"/>
</dbReference>
<dbReference type="InterPro" id="IPR007080">
    <property type="entry name" value="RNA_pol_Rpb1_1"/>
</dbReference>
<dbReference type="SMART" id="SM00663">
    <property type="entry name" value="RPOLA_N"/>
    <property type="match status" value="1"/>
</dbReference>
<dbReference type="GO" id="GO:0003899">
    <property type="term" value="F:DNA-directed RNA polymerase activity"/>
    <property type="evidence" value="ECO:0007669"/>
    <property type="project" value="UniProtKB-EC"/>
</dbReference>
<keyword evidence="15" id="KW-1185">Reference proteome</keyword>
<reference evidence="15" key="1">
    <citation type="submission" date="2015-09" db="EMBL/GenBank/DDBJ databases">
        <authorList>
            <consortium name="Pathogen Informatics"/>
        </authorList>
    </citation>
    <scope>NUCLEOTIDE SEQUENCE [LARGE SCALE GENOMIC DNA]</scope>
    <source>
        <strain evidence="15">Lake Konstanz</strain>
    </source>
</reference>
<dbReference type="GO" id="GO:0006351">
    <property type="term" value="P:DNA-templated transcription"/>
    <property type="evidence" value="ECO:0007669"/>
    <property type="project" value="InterPro"/>
</dbReference>
<dbReference type="InterPro" id="IPR042102">
    <property type="entry name" value="RNA_pol_Rpb1_3_sf"/>
</dbReference>
<accession>A0A0S4KJJ8</accession>
<dbReference type="InterPro" id="IPR007066">
    <property type="entry name" value="RNA_pol_Rpb1_3"/>
</dbReference>
<dbReference type="CDD" id="cd02736">
    <property type="entry name" value="RNAP_III_Rpc1_C"/>
    <property type="match status" value="1"/>
</dbReference>
<dbReference type="OMA" id="AVCPPYN"/>
<name>A0A0S4KJJ8_BODSA</name>
<dbReference type="EMBL" id="CYKH01001118">
    <property type="protein sequence ID" value="CUI14455.1"/>
    <property type="molecule type" value="Genomic_DNA"/>
</dbReference>
<dbReference type="SUPFAM" id="SSF64484">
    <property type="entry name" value="beta and beta-prime subunits of DNA dependent RNA-polymerase"/>
    <property type="match status" value="1"/>
</dbReference>
<dbReference type="Pfam" id="PF00623">
    <property type="entry name" value="RNA_pol_Rpb1_2"/>
    <property type="match status" value="1"/>
</dbReference>
<dbReference type="Gene3D" id="6.20.50.80">
    <property type="match status" value="1"/>
</dbReference>
<gene>
    <name evidence="14" type="ORF">BSAL_88730</name>
</gene>
<evidence type="ECO:0000256" key="12">
    <source>
        <dbReference type="RuleBase" id="RU004279"/>
    </source>
</evidence>
<evidence type="ECO:0000256" key="3">
    <source>
        <dbReference type="ARBA" id="ARBA00022478"/>
    </source>
</evidence>
<organism evidence="14 15">
    <name type="scientific">Bodo saltans</name>
    <name type="common">Flagellated protozoan</name>
    <dbReference type="NCBI Taxonomy" id="75058"/>
    <lineage>
        <taxon>Eukaryota</taxon>
        <taxon>Discoba</taxon>
        <taxon>Euglenozoa</taxon>
        <taxon>Kinetoplastea</taxon>
        <taxon>Metakinetoplastina</taxon>
        <taxon>Eubodonida</taxon>
        <taxon>Bodonidae</taxon>
        <taxon>Bodo</taxon>
    </lineage>
</organism>
<evidence type="ECO:0000256" key="5">
    <source>
        <dbReference type="ARBA" id="ARBA00022695"/>
    </source>
</evidence>
<dbReference type="InterPro" id="IPR007081">
    <property type="entry name" value="RNA_pol_Rpb1_5"/>
</dbReference>
<dbReference type="OrthoDB" id="270392at2759"/>
<dbReference type="Pfam" id="PF04983">
    <property type="entry name" value="RNA_pol_Rpb1_3"/>
    <property type="match status" value="1"/>
</dbReference>
<dbReference type="Gene3D" id="1.10.274.100">
    <property type="entry name" value="RNA polymerase Rpb1, domain 3"/>
    <property type="match status" value="1"/>
</dbReference>
<dbReference type="InterPro" id="IPR007083">
    <property type="entry name" value="RNA_pol_Rpb1_4"/>
</dbReference>
<comment type="subcellular location">
    <subcellularLocation>
        <location evidence="1">Nucleus</location>
    </subcellularLocation>
</comment>
<evidence type="ECO:0000256" key="10">
    <source>
        <dbReference type="ARBA" id="ARBA00023242"/>
    </source>
</evidence>
<comment type="similarity">
    <text evidence="2 12">Belongs to the RNA polymerase beta' chain family.</text>
</comment>
<protein>
    <recommendedName>
        <fullName evidence="12">DNA-directed RNA polymerase subunit</fullName>
        <ecNumber evidence="12">2.7.7.6</ecNumber>
    </recommendedName>
</protein>
<dbReference type="InterPro" id="IPR006592">
    <property type="entry name" value="RNA_pol_N"/>
</dbReference>
<dbReference type="InterPro" id="IPR035698">
    <property type="entry name" value="RNAP_III_Rpc1_C"/>
</dbReference>
<evidence type="ECO:0000256" key="6">
    <source>
        <dbReference type="ARBA" id="ARBA00022723"/>
    </source>
</evidence>
<evidence type="ECO:0000256" key="1">
    <source>
        <dbReference type="ARBA" id="ARBA00004123"/>
    </source>
</evidence>
<dbReference type="Pfam" id="PF04997">
    <property type="entry name" value="RNA_pol_Rpb1_1"/>
    <property type="match status" value="1"/>
</dbReference>
<dbReference type="EC" id="2.7.7.6" evidence="12"/>
<dbReference type="InterPro" id="IPR000722">
    <property type="entry name" value="RNA_pol_asu"/>
</dbReference>
<evidence type="ECO:0000256" key="8">
    <source>
        <dbReference type="ARBA" id="ARBA00022842"/>
    </source>
</evidence>
<keyword evidence="7" id="KW-0862">Zinc</keyword>
<proteinExistence type="inferred from homology"/>
<evidence type="ECO:0000256" key="7">
    <source>
        <dbReference type="ARBA" id="ARBA00022833"/>
    </source>
</evidence>
<dbReference type="InterPro" id="IPR035697">
    <property type="entry name" value="RNAP_III_RPC1_N"/>
</dbReference>
<dbReference type="PANTHER" id="PTHR48446">
    <property type="entry name" value="DNA-DIRECTED RNA POLYMERASE SUBUNIT BETA' N-TERMINAL SECTION"/>
    <property type="match status" value="1"/>
</dbReference>
<keyword evidence="10" id="KW-0539">Nucleus</keyword>
<comment type="catalytic activity">
    <reaction evidence="11 12">
        <text>RNA(n) + a ribonucleoside 5'-triphosphate = RNA(n+1) + diphosphate</text>
        <dbReference type="Rhea" id="RHEA:21248"/>
        <dbReference type="Rhea" id="RHEA-COMP:14527"/>
        <dbReference type="Rhea" id="RHEA-COMP:17342"/>
        <dbReference type="ChEBI" id="CHEBI:33019"/>
        <dbReference type="ChEBI" id="CHEBI:61557"/>
        <dbReference type="ChEBI" id="CHEBI:140395"/>
        <dbReference type="EC" id="2.7.7.6"/>
    </reaction>
</comment>
<keyword evidence="4 12" id="KW-0808">Transferase</keyword>
<dbReference type="VEuPathDB" id="TriTrypDB:BSAL_18850"/>
<keyword evidence="9 12" id="KW-0804">Transcription</keyword>
<evidence type="ECO:0000256" key="4">
    <source>
        <dbReference type="ARBA" id="ARBA00022679"/>
    </source>
</evidence>
<keyword evidence="8" id="KW-0460">Magnesium</keyword>